<accession>A0ABS2RA57</accession>
<protein>
    <recommendedName>
        <fullName evidence="2">aconitate hydratase</fullName>
        <ecNumber evidence="2">4.2.1.3</ecNumber>
    </recommendedName>
</protein>
<evidence type="ECO:0000313" key="9">
    <source>
        <dbReference type="EMBL" id="MBM7716543.1"/>
    </source>
</evidence>
<dbReference type="Gene3D" id="3.20.19.10">
    <property type="entry name" value="Aconitase, domain 4"/>
    <property type="match status" value="1"/>
</dbReference>
<dbReference type="RefSeq" id="WP_077110497.1">
    <property type="nucleotide sequence ID" value="NZ_JAFBFH010000028.1"/>
</dbReference>
<dbReference type="InterPro" id="IPR001030">
    <property type="entry name" value="Acoase/IPM_deHydtase_lsu_aba"/>
</dbReference>
<evidence type="ECO:0000256" key="3">
    <source>
        <dbReference type="ARBA" id="ARBA00022723"/>
    </source>
</evidence>
<dbReference type="PANTHER" id="PTHR43160">
    <property type="entry name" value="ACONITATE HYDRATASE B"/>
    <property type="match status" value="1"/>
</dbReference>
<evidence type="ECO:0000259" key="8">
    <source>
        <dbReference type="Pfam" id="PF00694"/>
    </source>
</evidence>
<dbReference type="Pfam" id="PF00330">
    <property type="entry name" value="Aconitase"/>
    <property type="match status" value="1"/>
</dbReference>
<comment type="subunit">
    <text evidence="1">Monomer.</text>
</comment>
<dbReference type="Pfam" id="PF00694">
    <property type="entry name" value="Aconitase_C"/>
    <property type="match status" value="1"/>
</dbReference>
<keyword evidence="9" id="KW-0456">Lyase</keyword>
<dbReference type="InterPro" id="IPR015931">
    <property type="entry name" value="Acnase/IPM_dHydase_lsu_aba_1/3"/>
</dbReference>
<dbReference type="SUPFAM" id="SSF52016">
    <property type="entry name" value="LeuD/IlvD-like"/>
    <property type="match status" value="1"/>
</dbReference>
<comment type="caution">
    <text evidence="9">The sequence shown here is derived from an EMBL/GenBank/DDBJ whole genome shotgun (WGS) entry which is preliminary data.</text>
</comment>
<dbReference type="PANTHER" id="PTHR43160:SF3">
    <property type="entry name" value="ACONITATE HYDRATASE, MITOCHONDRIAL"/>
    <property type="match status" value="1"/>
</dbReference>
<comment type="catalytic activity">
    <reaction evidence="6">
        <text>citrate = D-threo-isocitrate</text>
        <dbReference type="Rhea" id="RHEA:10336"/>
        <dbReference type="ChEBI" id="CHEBI:15562"/>
        <dbReference type="ChEBI" id="CHEBI:16947"/>
        <dbReference type="EC" id="4.2.1.3"/>
    </reaction>
</comment>
<evidence type="ECO:0000256" key="4">
    <source>
        <dbReference type="ARBA" id="ARBA00023004"/>
    </source>
</evidence>
<keyword evidence="5" id="KW-0411">Iron-sulfur</keyword>
<dbReference type="EC" id="4.2.1.3" evidence="2"/>
<sequence>MPLNITQKLIQSHLVSGEMVPGTEIGLKIDQTLTQDATGTMVMLELEAMGLDRAKTEASAQYVDHNVIQVDNKNADDHLFLQSATRRFGLYYSRPGNGVSHPVHMQRLAKPGKTLLGSDSHTCANGCMGMLAMGAGGMDVALAIAGEPFYVKMPQVWGIKLTGKLPDWVSAKDVILELLRRHDVKGGVGKVIEYYGPGLDELSAMDRHVIANMGAELGATSTVFPSDQEIRRFLTEQGREDDWIELKADKGATYDLEEEINLSELEPLIAKPSSPGNVVPVSEVAGTPIYQSYIGSSANPGFRDFAIAAEIVKGKKVAAGVSFDINPTSRQMLTDLVKESHIASLLQAGARLHQAGCNGCIGMGQAPATGRNSLRTTPRNFPGRSGTQEDSVFLCSPETAAISALTGEITDPRTFEMTYPKVKEPKNPTIDDTLLDAPLPFEEAKKVALYKGPNVASIPAMDELPDQMEIPVLLKMGDNISTDEILAGGARVLPYRSNLPEISKFAFEIIDHTYYPRAMESVVKGGHAIVGGINYGQGSSREHAALAPRYLGLRVALVKDFARIHWQNLVNFGILPLTFKHQEDYEHLDQGDVLQLENVRTSIKQGNELTIRVKNKNLTIEVNHALSQRQVDVLLKGGMINWVKERQKRGSSKH</sequence>
<proteinExistence type="predicted"/>
<dbReference type="PRINTS" id="PR00415">
    <property type="entry name" value="ACONITASE"/>
</dbReference>
<feature type="domain" description="Aconitase A/isopropylmalate dehydratase small subunit swivel" evidence="8">
    <location>
        <begin position="528"/>
        <end position="581"/>
    </location>
</feature>
<organism evidence="9 10">
    <name type="scientific">Siminovitchia thermophila</name>
    <dbReference type="NCBI Taxonomy" id="1245522"/>
    <lineage>
        <taxon>Bacteria</taxon>
        <taxon>Bacillati</taxon>
        <taxon>Bacillota</taxon>
        <taxon>Bacilli</taxon>
        <taxon>Bacillales</taxon>
        <taxon>Bacillaceae</taxon>
        <taxon>Siminovitchia</taxon>
    </lineage>
</organism>
<evidence type="ECO:0000256" key="6">
    <source>
        <dbReference type="ARBA" id="ARBA00023501"/>
    </source>
</evidence>
<dbReference type="EMBL" id="JAFBFH010000028">
    <property type="protein sequence ID" value="MBM7716543.1"/>
    <property type="molecule type" value="Genomic_DNA"/>
</dbReference>
<dbReference type="SUPFAM" id="SSF53732">
    <property type="entry name" value="Aconitase iron-sulfur domain"/>
    <property type="match status" value="1"/>
</dbReference>
<dbReference type="NCBIfam" id="NF005558">
    <property type="entry name" value="PRK07229.1"/>
    <property type="match status" value="1"/>
</dbReference>
<keyword evidence="3" id="KW-0479">Metal-binding</keyword>
<dbReference type="InterPro" id="IPR006250">
    <property type="entry name" value="Aconitase_put"/>
</dbReference>
<dbReference type="NCBIfam" id="TIGR01342">
    <property type="entry name" value="acon_putative"/>
    <property type="match status" value="1"/>
</dbReference>
<evidence type="ECO:0000256" key="2">
    <source>
        <dbReference type="ARBA" id="ARBA00012926"/>
    </source>
</evidence>
<dbReference type="Proteomes" id="UP000823485">
    <property type="component" value="Unassembled WGS sequence"/>
</dbReference>
<evidence type="ECO:0000259" key="7">
    <source>
        <dbReference type="Pfam" id="PF00330"/>
    </source>
</evidence>
<feature type="domain" description="Aconitase/3-isopropylmalate dehydratase large subunit alpha/beta/alpha" evidence="7">
    <location>
        <begin position="8"/>
        <end position="407"/>
    </location>
</feature>
<dbReference type="InterPro" id="IPR000573">
    <property type="entry name" value="AconitaseA/IPMdHydase_ssu_swvl"/>
</dbReference>
<dbReference type="GO" id="GO:0003994">
    <property type="term" value="F:aconitate hydratase activity"/>
    <property type="evidence" value="ECO:0007669"/>
    <property type="project" value="UniProtKB-EC"/>
</dbReference>
<evidence type="ECO:0000256" key="1">
    <source>
        <dbReference type="ARBA" id="ARBA00011245"/>
    </source>
</evidence>
<dbReference type="Gene3D" id="3.30.499.10">
    <property type="entry name" value="Aconitase, domain 3"/>
    <property type="match status" value="2"/>
</dbReference>
<dbReference type="InterPro" id="IPR050926">
    <property type="entry name" value="Aconitase/IPM_isomerase"/>
</dbReference>
<gene>
    <name evidence="9" type="ORF">JOC94_003563</name>
</gene>
<evidence type="ECO:0000313" key="10">
    <source>
        <dbReference type="Proteomes" id="UP000823485"/>
    </source>
</evidence>
<dbReference type="InterPro" id="IPR036008">
    <property type="entry name" value="Aconitase_4Fe-4S_dom"/>
</dbReference>
<name>A0ABS2RA57_9BACI</name>
<evidence type="ECO:0000256" key="5">
    <source>
        <dbReference type="ARBA" id="ARBA00023014"/>
    </source>
</evidence>
<dbReference type="InterPro" id="IPR015928">
    <property type="entry name" value="Aconitase/3IPM_dehydase_swvl"/>
</dbReference>
<keyword evidence="4" id="KW-0408">Iron</keyword>
<reference evidence="9 10" key="1">
    <citation type="submission" date="2021-01" db="EMBL/GenBank/DDBJ databases">
        <title>Genomic Encyclopedia of Type Strains, Phase IV (KMG-IV): sequencing the most valuable type-strain genomes for metagenomic binning, comparative biology and taxonomic classification.</title>
        <authorList>
            <person name="Goeker M."/>
        </authorList>
    </citation>
    <scope>NUCLEOTIDE SEQUENCE [LARGE SCALE GENOMIC DNA]</scope>
    <source>
        <strain evidence="9 10">DSM 105453</strain>
    </source>
</reference>
<keyword evidence="10" id="KW-1185">Reference proteome</keyword>